<dbReference type="Proteomes" id="UP000530060">
    <property type="component" value="Unassembled WGS sequence"/>
</dbReference>
<evidence type="ECO:0000313" key="1">
    <source>
        <dbReference type="EMBL" id="CAD0003140.1"/>
    </source>
</evidence>
<dbReference type="Pfam" id="PF19715">
    <property type="entry name" value="DUF6210"/>
    <property type="match status" value="1"/>
</dbReference>
<dbReference type="EMBL" id="CAIJDP010000062">
    <property type="protein sequence ID" value="CAD0003140.1"/>
    <property type="molecule type" value="Genomic_DNA"/>
</dbReference>
<name>A0A6V6YUH5_9FLAO</name>
<dbReference type="AlphaFoldDB" id="A0A6V6YUH5"/>
<keyword evidence="2" id="KW-1185">Reference proteome</keyword>
<reference evidence="1 2" key="1">
    <citation type="submission" date="2020-06" db="EMBL/GenBank/DDBJ databases">
        <authorList>
            <person name="Criscuolo A."/>
        </authorList>
    </citation>
    <scope>NUCLEOTIDE SEQUENCE [LARGE SCALE GENOMIC DNA]</scope>
    <source>
        <strain evidence="2">CIP 111411</strain>
    </source>
</reference>
<sequence length="149" mass="16657">MKRISLYDSLGFGMIVNLPTGITFSNQTGGNKCLQAELEGIYIPVGNEVIIESNILHSPETELTKYFLSSKYQGTGATNGIDPEDVYAIESILEKYNLKDFISIDNTKLCESHEAWIWVKINVDSQNNSLLKNFDKTSLNGVITWNNSD</sequence>
<proteinExistence type="predicted"/>
<evidence type="ECO:0000313" key="2">
    <source>
        <dbReference type="Proteomes" id="UP000530060"/>
    </source>
</evidence>
<gene>
    <name evidence="1" type="ORF">FLAT13_01500</name>
</gene>
<dbReference type="InterPro" id="IPR046182">
    <property type="entry name" value="DUF6210"/>
</dbReference>
<organism evidence="1 2">
    <name type="scientific">Flavobacterium salmonis</name>
    <dbReference type="NCBI Taxonomy" id="2654844"/>
    <lineage>
        <taxon>Bacteria</taxon>
        <taxon>Pseudomonadati</taxon>
        <taxon>Bacteroidota</taxon>
        <taxon>Flavobacteriia</taxon>
        <taxon>Flavobacteriales</taxon>
        <taxon>Flavobacteriaceae</taxon>
        <taxon>Flavobacterium</taxon>
    </lineage>
</organism>
<comment type="caution">
    <text evidence="1">The sequence shown here is derived from an EMBL/GenBank/DDBJ whole genome shotgun (WGS) entry which is preliminary data.</text>
</comment>
<protein>
    <submittedName>
        <fullName evidence="1">Uncharacterized protein</fullName>
    </submittedName>
</protein>
<accession>A0A6V6YUH5</accession>